<organism evidence="17">
    <name type="scientific">marine metagenome</name>
    <dbReference type="NCBI Taxonomy" id="408172"/>
    <lineage>
        <taxon>unclassified sequences</taxon>
        <taxon>metagenomes</taxon>
        <taxon>ecological metagenomes</taxon>
    </lineage>
</organism>
<dbReference type="InterPro" id="IPR050068">
    <property type="entry name" value="MurA_subfamily"/>
</dbReference>
<evidence type="ECO:0000256" key="11">
    <source>
        <dbReference type="ARBA" id="ARBA00039108"/>
    </source>
</evidence>
<evidence type="ECO:0000256" key="8">
    <source>
        <dbReference type="ARBA" id="ARBA00023306"/>
    </source>
</evidence>
<evidence type="ECO:0000256" key="10">
    <source>
        <dbReference type="ARBA" id="ARBA00038367"/>
    </source>
</evidence>
<dbReference type="EC" id="2.5.1.7" evidence="11"/>
<keyword evidence="5" id="KW-0808">Transferase</keyword>
<dbReference type="NCBIfam" id="TIGR01072">
    <property type="entry name" value="murA"/>
    <property type="match status" value="1"/>
</dbReference>
<dbReference type="InterPro" id="IPR001986">
    <property type="entry name" value="Enolpyruvate_Tfrase_dom"/>
</dbReference>
<evidence type="ECO:0000256" key="3">
    <source>
        <dbReference type="ARBA" id="ARBA00022490"/>
    </source>
</evidence>
<keyword evidence="8" id="KW-0131">Cell cycle</keyword>
<feature type="non-terminal residue" evidence="17">
    <location>
        <position position="379"/>
    </location>
</feature>
<evidence type="ECO:0000256" key="2">
    <source>
        <dbReference type="ARBA" id="ARBA00004752"/>
    </source>
</evidence>
<dbReference type="FunFam" id="3.65.10.10:FF:000001">
    <property type="entry name" value="UDP-N-acetylglucosamine 1-carboxyvinyltransferase"/>
    <property type="match status" value="1"/>
</dbReference>
<keyword evidence="7" id="KW-0573">Peptidoglycan synthesis</keyword>
<dbReference type="Pfam" id="PF00275">
    <property type="entry name" value="EPSP_synthase"/>
    <property type="match status" value="1"/>
</dbReference>
<evidence type="ECO:0000259" key="16">
    <source>
        <dbReference type="Pfam" id="PF00275"/>
    </source>
</evidence>
<dbReference type="GO" id="GO:0008360">
    <property type="term" value="P:regulation of cell shape"/>
    <property type="evidence" value="ECO:0007669"/>
    <property type="project" value="UniProtKB-KW"/>
</dbReference>
<dbReference type="PANTHER" id="PTHR43783:SF1">
    <property type="entry name" value="UDP-N-ACETYLGLUCOSAMINE 1-CARBOXYVINYLTRANSFERASE"/>
    <property type="match status" value="1"/>
</dbReference>
<reference evidence="17" key="1">
    <citation type="submission" date="2018-05" db="EMBL/GenBank/DDBJ databases">
        <authorList>
            <person name="Lanie J.A."/>
            <person name="Ng W.-L."/>
            <person name="Kazmierczak K.M."/>
            <person name="Andrzejewski T.M."/>
            <person name="Davidsen T.M."/>
            <person name="Wayne K.J."/>
            <person name="Tettelin H."/>
            <person name="Glass J.I."/>
            <person name="Rusch D."/>
            <person name="Podicherti R."/>
            <person name="Tsui H.-C.T."/>
            <person name="Winkler M.E."/>
        </authorList>
    </citation>
    <scope>NUCLEOTIDE SEQUENCE</scope>
</reference>
<evidence type="ECO:0000256" key="1">
    <source>
        <dbReference type="ARBA" id="ARBA00004496"/>
    </source>
</evidence>
<protein>
    <recommendedName>
        <fullName evidence="12">UDP-N-acetylglucosamine 1-carboxyvinyltransferase</fullName>
        <ecNumber evidence="11">2.5.1.7</ecNumber>
    </recommendedName>
    <alternativeName>
        <fullName evidence="13">Enoylpyruvate transferase</fullName>
    </alternativeName>
    <alternativeName>
        <fullName evidence="14">UDP-N-acetylglucosamine enolpyruvyl transferase</fullName>
    </alternativeName>
</protein>
<dbReference type="Gene3D" id="3.65.10.10">
    <property type="entry name" value="Enolpyruvate transferase domain"/>
    <property type="match status" value="2"/>
</dbReference>
<dbReference type="GO" id="GO:0051301">
    <property type="term" value="P:cell division"/>
    <property type="evidence" value="ECO:0007669"/>
    <property type="project" value="UniProtKB-KW"/>
</dbReference>
<evidence type="ECO:0000256" key="6">
    <source>
        <dbReference type="ARBA" id="ARBA00022960"/>
    </source>
</evidence>
<dbReference type="InterPro" id="IPR013792">
    <property type="entry name" value="RNA3'P_cycl/enolpyr_Trfase_a/b"/>
</dbReference>
<dbReference type="InterPro" id="IPR036968">
    <property type="entry name" value="Enolpyruvate_Tfrase_sf"/>
</dbReference>
<evidence type="ECO:0000256" key="13">
    <source>
        <dbReference type="ARBA" id="ARBA00042443"/>
    </source>
</evidence>
<sequence>MAASLLVGGTTHISRVPNLRDTRTMIKLLELVGAKIHLKGNDLWIDSEHVDTPVAPYDLVKTMRASFYVLGPLLARFGETKVSLPGGCAWGPRPVDYHLRGLELLGAKVTLEEGYIHAKAKRLKGNHIRFDFPSVGATGNILMAAVTAHGTTVIENAACEPEIVQLCQFLNLMGGKITGIGTQKILIEGVKELSPSDVSVIPDRIEAGTFLIAGAALGEVTVLEGEPDHLKVLLEKLEQTGAKIKISGKKISVRKSDAILPVDVTTAVFPGYPTDLQAQWIALMTIAKGDSVVTDNVYHDRFSHVPELNRLGAHIQVSDNVACIKGRKDLVGAPVMSTDIRASASLIVGGLMAEGKTEISRVYHIDRGYEKIEEKFSSL</sequence>
<evidence type="ECO:0000256" key="4">
    <source>
        <dbReference type="ARBA" id="ARBA00022618"/>
    </source>
</evidence>
<dbReference type="GO" id="GO:0005737">
    <property type="term" value="C:cytoplasm"/>
    <property type="evidence" value="ECO:0007669"/>
    <property type="project" value="UniProtKB-SubCell"/>
</dbReference>
<dbReference type="SUPFAM" id="SSF55205">
    <property type="entry name" value="EPT/RTPC-like"/>
    <property type="match status" value="1"/>
</dbReference>
<evidence type="ECO:0000256" key="5">
    <source>
        <dbReference type="ARBA" id="ARBA00022679"/>
    </source>
</evidence>
<keyword evidence="9" id="KW-0961">Cell wall biogenesis/degradation</keyword>
<evidence type="ECO:0000256" key="12">
    <source>
        <dbReference type="ARBA" id="ARBA00039754"/>
    </source>
</evidence>
<keyword evidence="3" id="KW-0963">Cytoplasm</keyword>
<evidence type="ECO:0000256" key="7">
    <source>
        <dbReference type="ARBA" id="ARBA00022984"/>
    </source>
</evidence>
<comment type="pathway">
    <text evidence="2">Cell wall biogenesis; peptidoglycan biosynthesis.</text>
</comment>
<keyword evidence="4" id="KW-0132">Cell division</keyword>
<dbReference type="GO" id="GO:0019277">
    <property type="term" value="P:UDP-N-acetylgalactosamine biosynthetic process"/>
    <property type="evidence" value="ECO:0007669"/>
    <property type="project" value="InterPro"/>
</dbReference>
<feature type="domain" description="Enolpyruvate transferase" evidence="16">
    <location>
        <begin position="1"/>
        <end position="375"/>
    </location>
</feature>
<dbReference type="EMBL" id="UINC01018310">
    <property type="protein sequence ID" value="SVA76806.1"/>
    <property type="molecule type" value="Genomic_DNA"/>
</dbReference>
<comment type="catalytic activity">
    <reaction evidence="15">
        <text>phosphoenolpyruvate + UDP-N-acetyl-alpha-D-glucosamine = UDP-N-acetyl-3-O-(1-carboxyvinyl)-alpha-D-glucosamine + phosphate</text>
        <dbReference type="Rhea" id="RHEA:18681"/>
        <dbReference type="ChEBI" id="CHEBI:43474"/>
        <dbReference type="ChEBI" id="CHEBI:57705"/>
        <dbReference type="ChEBI" id="CHEBI:58702"/>
        <dbReference type="ChEBI" id="CHEBI:68483"/>
        <dbReference type="EC" id="2.5.1.7"/>
    </reaction>
</comment>
<dbReference type="GO" id="GO:0009252">
    <property type="term" value="P:peptidoglycan biosynthetic process"/>
    <property type="evidence" value="ECO:0007669"/>
    <property type="project" value="UniProtKB-KW"/>
</dbReference>
<evidence type="ECO:0000313" key="17">
    <source>
        <dbReference type="EMBL" id="SVA76806.1"/>
    </source>
</evidence>
<dbReference type="GO" id="GO:0071555">
    <property type="term" value="P:cell wall organization"/>
    <property type="evidence" value="ECO:0007669"/>
    <property type="project" value="UniProtKB-KW"/>
</dbReference>
<comment type="similarity">
    <text evidence="10">Belongs to the EPSP synthase family. MurA subfamily.</text>
</comment>
<dbReference type="GO" id="GO:0008760">
    <property type="term" value="F:UDP-N-acetylglucosamine 1-carboxyvinyltransferase activity"/>
    <property type="evidence" value="ECO:0007669"/>
    <property type="project" value="UniProtKB-EC"/>
</dbReference>
<name>A0A381YI80_9ZZZZ</name>
<accession>A0A381YI80</accession>
<gene>
    <name evidence="17" type="ORF">METZ01_LOCUS129660</name>
</gene>
<evidence type="ECO:0000256" key="9">
    <source>
        <dbReference type="ARBA" id="ARBA00023316"/>
    </source>
</evidence>
<proteinExistence type="inferred from homology"/>
<dbReference type="NCBIfam" id="NF006873">
    <property type="entry name" value="PRK09369.1"/>
    <property type="match status" value="1"/>
</dbReference>
<comment type="subcellular location">
    <subcellularLocation>
        <location evidence="1">Cytoplasm</location>
    </subcellularLocation>
</comment>
<evidence type="ECO:0000256" key="15">
    <source>
        <dbReference type="ARBA" id="ARBA00047527"/>
    </source>
</evidence>
<keyword evidence="6" id="KW-0133">Cell shape</keyword>
<dbReference type="InterPro" id="IPR005750">
    <property type="entry name" value="UDP_GlcNAc_COvinyl_MurA"/>
</dbReference>
<evidence type="ECO:0000256" key="14">
    <source>
        <dbReference type="ARBA" id="ARBA00042842"/>
    </source>
</evidence>
<dbReference type="PANTHER" id="PTHR43783">
    <property type="entry name" value="UDP-N-ACETYLGLUCOSAMINE 1-CARBOXYVINYLTRANSFERASE"/>
    <property type="match status" value="1"/>
</dbReference>
<dbReference type="CDD" id="cd01555">
    <property type="entry name" value="UdpNAET"/>
    <property type="match status" value="1"/>
</dbReference>
<dbReference type="AlphaFoldDB" id="A0A381YI80"/>